<dbReference type="HOGENOM" id="CLU_3236282_0_0_11"/>
<evidence type="ECO:0000313" key="1">
    <source>
        <dbReference type="EMBL" id="AGZ54500.1"/>
    </source>
</evidence>
<proteinExistence type="predicted"/>
<reference evidence="1 2" key="1">
    <citation type="submission" date="2013-10" db="EMBL/GenBank/DDBJ databases">
        <title>Genome sequence of Mycobacterium kansasii.</title>
        <authorList>
            <consortium name="McGill University Mycobacterium genome consortium"/>
            <person name="Veyrier F.J."/>
            <person name="Behr M.A."/>
        </authorList>
    </citation>
    <scope>NUCLEOTIDE SEQUENCE [LARGE SCALE GENOMIC DNA]</scope>
    <source>
        <strain evidence="1 2">ATCC 12478</strain>
    </source>
</reference>
<protein>
    <submittedName>
        <fullName evidence="1">Uncharacterized protein</fullName>
    </submittedName>
</protein>
<dbReference type="KEGG" id="mkn:MKAN_26680"/>
<gene>
    <name evidence="1" type="ORF">MKAN_26680</name>
</gene>
<dbReference type="Proteomes" id="UP000017786">
    <property type="component" value="Chromosome"/>
</dbReference>
<organism evidence="1 2">
    <name type="scientific">Mycobacterium kansasii ATCC 12478</name>
    <dbReference type="NCBI Taxonomy" id="557599"/>
    <lineage>
        <taxon>Bacteria</taxon>
        <taxon>Bacillati</taxon>
        <taxon>Actinomycetota</taxon>
        <taxon>Actinomycetes</taxon>
        <taxon>Mycobacteriales</taxon>
        <taxon>Mycobacteriaceae</taxon>
        <taxon>Mycobacterium</taxon>
    </lineage>
</organism>
<evidence type="ECO:0000313" key="2">
    <source>
        <dbReference type="Proteomes" id="UP000017786"/>
    </source>
</evidence>
<dbReference type="EMBL" id="CP006835">
    <property type="protein sequence ID" value="AGZ54500.1"/>
    <property type="molecule type" value="Genomic_DNA"/>
</dbReference>
<dbReference type="AlphaFoldDB" id="U5X2C7"/>
<sequence length="43" mass="4339">MVLPRNGAGSRTNVVMGVHTAERPAAVVEDDHGKASPVAVGGQ</sequence>
<name>U5X2C7_MYCKA</name>
<accession>U5X2C7</accession>